<dbReference type="InterPro" id="IPR036390">
    <property type="entry name" value="WH_DNA-bd_sf"/>
</dbReference>
<evidence type="ECO:0000259" key="5">
    <source>
        <dbReference type="PROSITE" id="PS50931"/>
    </source>
</evidence>
<dbReference type="GO" id="GO:0005829">
    <property type="term" value="C:cytosol"/>
    <property type="evidence" value="ECO:0007669"/>
    <property type="project" value="TreeGrafter"/>
</dbReference>
<feature type="domain" description="HTH lysR-type" evidence="5">
    <location>
        <begin position="2"/>
        <end position="59"/>
    </location>
</feature>
<proteinExistence type="inferred from homology"/>
<dbReference type="InterPro" id="IPR050950">
    <property type="entry name" value="HTH-type_LysR_regulators"/>
</dbReference>
<dbReference type="InterPro" id="IPR036388">
    <property type="entry name" value="WH-like_DNA-bd_sf"/>
</dbReference>
<dbReference type="GO" id="GO:0003677">
    <property type="term" value="F:DNA binding"/>
    <property type="evidence" value="ECO:0007669"/>
    <property type="project" value="UniProtKB-KW"/>
</dbReference>
<dbReference type="EMBL" id="CYZE01000001">
    <property type="protein sequence ID" value="CUN38091.1"/>
    <property type="molecule type" value="Genomic_DNA"/>
</dbReference>
<gene>
    <name evidence="6" type="primary">hcaR_1</name>
    <name evidence="7" type="ORF">DXC39_33175</name>
    <name evidence="6" type="ORF">ERS852407_00004</name>
</gene>
<dbReference type="SUPFAM" id="SSF46785">
    <property type="entry name" value="Winged helix' DNA-binding domain"/>
    <property type="match status" value="1"/>
</dbReference>
<dbReference type="InterPro" id="IPR000847">
    <property type="entry name" value="LysR_HTH_N"/>
</dbReference>
<protein>
    <submittedName>
        <fullName evidence="6 7">Transcriptional regulator</fullName>
    </submittedName>
</protein>
<dbReference type="RefSeq" id="WP_055652500.1">
    <property type="nucleotide sequence ID" value="NZ_CABIXC010000001.1"/>
</dbReference>
<evidence type="ECO:0000256" key="3">
    <source>
        <dbReference type="ARBA" id="ARBA00023125"/>
    </source>
</evidence>
<reference evidence="7 9" key="2">
    <citation type="submission" date="2018-08" db="EMBL/GenBank/DDBJ databases">
        <title>A genome reference for cultivated species of the human gut microbiota.</title>
        <authorList>
            <person name="Zou Y."/>
            <person name="Xue W."/>
            <person name="Luo G."/>
        </authorList>
    </citation>
    <scope>NUCLEOTIDE SEQUENCE [LARGE SCALE GENOMIC DNA]</scope>
    <source>
        <strain evidence="7 9">TF05-11AC</strain>
    </source>
</reference>
<dbReference type="InterPro" id="IPR005119">
    <property type="entry name" value="LysR_subst-bd"/>
</dbReference>
<dbReference type="Gene3D" id="1.10.10.10">
    <property type="entry name" value="Winged helix-like DNA-binding domain superfamily/Winged helix DNA-binding domain"/>
    <property type="match status" value="1"/>
</dbReference>
<keyword evidence="3" id="KW-0238">DNA-binding</keyword>
<dbReference type="PROSITE" id="PS50931">
    <property type="entry name" value="HTH_LYSR"/>
    <property type="match status" value="1"/>
</dbReference>
<evidence type="ECO:0000313" key="8">
    <source>
        <dbReference type="Proteomes" id="UP000095651"/>
    </source>
</evidence>
<evidence type="ECO:0000313" key="6">
    <source>
        <dbReference type="EMBL" id="CUN38091.1"/>
    </source>
</evidence>
<name>A0A173WF42_9FIRM</name>
<dbReference type="PANTHER" id="PTHR30419">
    <property type="entry name" value="HTH-TYPE TRANSCRIPTIONAL REGULATOR YBHD"/>
    <property type="match status" value="1"/>
</dbReference>
<evidence type="ECO:0000256" key="2">
    <source>
        <dbReference type="ARBA" id="ARBA00023015"/>
    </source>
</evidence>
<sequence>MIEIRLLSYFLAIAREQSITKAADALHITQPTLSKQMMELEAQLGKQLLIRGKKKITLTEEGAYLRSKAQEMINLMEKTESAFHTDEELISGDIYMGCGETPAMEFITGIFKGIQNDYPHVHFHIFSGDAEAVMERLDKGLLDLGLLLGPMQHEKYDYLNLARSDSYGLLMPRDCPLAEKETVSFDDLQRLPLIASAQAYSGRQRLELFGEIFDTLNIVATYSLIYNATFMVEQGMGYALCLANLVNTEGGRNLTFRPLSPALKVDLFIVTKKYQTFSPAAKLFFNRLREELGKKLD</sequence>
<keyword evidence="4" id="KW-0804">Transcription</keyword>
<dbReference type="CDD" id="cd05466">
    <property type="entry name" value="PBP2_LTTR_substrate"/>
    <property type="match status" value="1"/>
</dbReference>
<dbReference type="PANTHER" id="PTHR30419:SF8">
    <property type="entry name" value="NITROGEN ASSIMILATION TRANSCRIPTIONAL ACTIVATOR-RELATED"/>
    <property type="match status" value="1"/>
</dbReference>
<evidence type="ECO:0000313" key="7">
    <source>
        <dbReference type="EMBL" id="RGL91765.1"/>
    </source>
</evidence>
<dbReference type="Proteomes" id="UP000261257">
    <property type="component" value="Unassembled WGS sequence"/>
</dbReference>
<dbReference type="EMBL" id="QSSQ01000080">
    <property type="protein sequence ID" value="RGL91765.1"/>
    <property type="molecule type" value="Genomic_DNA"/>
</dbReference>
<evidence type="ECO:0000256" key="4">
    <source>
        <dbReference type="ARBA" id="ARBA00023163"/>
    </source>
</evidence>
<dbReference type="AlphaFoldDB" id="A0A173WF42"/>
<dbReference type="SUPFAM" id="SSF53850">
    <property type="entry name" value="Periplasmic binding protein-like II"/>
    <property type="match status" value="1"/>
</dbReference>
<dbReference type="Pfam" id="PF03466">
    <property type="entry name" value="LysR_substrate"/>
    <property type="match status" value="1"/>
</dbReference>
<comment type="similarity">
    <text evidence="1">Belongs to the LysR transcriptional regulatory family.</text>
</comment>
<dbReference type="GO" id="GO:0003700">
    <property type="term" value="F:DNA-binding transcription factor activity"/>
    <property type="evidence" value="ECO:0007669"/>
    <property type="project" value="InterPro"/>
</dbReference>
<keyword evidence="2" id="KW-0805">Transcription regulation</keyword>
<reference evidence="6 8" key="1">
    <citation type="submission" date="2015-09" db="EMBL/GenBank/DDBJ databases">
        <authorList>
            <consortium name="Pathogen Informatics"/>
        </authorList>
    </citation>
    <scope>NUCLEOTIDE SEQUENCE [LARGE SCALE GENOMIC DNA]</scope>
    <source>
        <strain evidence="6 8">2789STDY5608850</strain>
    </source>
</reference>
<dbReference type="Proteomes" id="UP000095651">
    <property type="component" value="Unassembled WGS sequence"/>
</dbReference>
<organism evidence="6 8">
    <name type="scientific">Hungatella hathewayi</name>
    <dbReference type="NCBI Taxonomy" id="154046"/>
    <lineage>
        <taxon>Bacteria</taxon>
        <taxon>Bacillati</taxon>
        <taxon>Bacillota</taxon>
        <taxon>Clostridia</taxon>
        <taxon>Lachnospirales</taxon>
        <taxon>Lachnospiraceae</taxon>
        <taxon>Hungatella</taxon>
    </lineage>
</organism>
<dbReference type="Gene3D" id="3.40.190.290">
    <property type="match status" value="1"/>
</dbReference>
<dbReference type="Pfam" id="PF00126">
    <property type="entry name" value="HTH_1"/>
    <property type="match status" value="1"/>
</dbReference>
<dbReference type="FunFam" id="1.10.10.10:FF:000001">
    <property type="entry name" value="LysR family transcriptional regulator"/>
    <property type="match status" value="1"/>
</dbReference>
<evidence type="ECO:0000313" key="9">
    <source>
        <dbReference type="Proteomes" id="UP000261257"/>
    </source>
</evidence>
<accession>A0A173WF42</accession>
<evidence type="ECO:0000256" key="1">
    <source>
        <dbReference type="ARBA" id="ARBA00009437"/>
    </source>
</evidence>
<dbReference type="PRINTS" id="PR00039">
    <property type="entry name" value="HTHLYSR"/>
</dbReference>